<dbReference type="RefSeq" id="WP_308348897.1">
    <property type="nucleotide sequence ID" value="NZ_CP129971.1"/>
</dbReference>
<feature type="chain" id="PRO_5041387130" evidence="1">
    <location>
        <begin position="28"/>
        <end position="399"/>
    </location>
</feature>
<reference evidence="3 4" key="1">
    <citation type="submission" date="2023-08" db="EMBL/GenBank/DDBJ databases">
        <title>Comparative genomics and taxonomic characterization of three novel marine species of genus Marivirga.</title>
        <authorList>
            <person name="Muhammad N."/>
            <person name="Kim S.-G."/>
        </authorList>
    </citation>
    <scope>NUCLEOTIDE SEQUENCE [LARGE SCALE GENOMIC DNA]</scope>
    <source>
        <strain evidence="3 4">BDSF4-3</strain>
    </source>
</reference>
<dbReference type="EMBL" id="CP129971">
    <property type="protein sequence ID" value="WMN11546.1"/>
    <property type="molecule type" value="Genomic_DNA"/>
</dbReference>
<dbReference type="GO" id="GO:0004197">
    <property type="term" value="F:cysteine-type endopeptidase activity"/>
    <property type="evidence" value="ECO:0007669"/>
    <property type="project" value="InterPro"/>
</dbReference>
<evidence type="ECO:0000259" key="2">
    <source>
        <dbReference type="Pfam" id="PF00656"/>
    </source>
</evidence>
<feature type="signal peptide" evidence="1">
    <location>
        <begin position="1"/>
        <end position="27"/>
    </location>
</feature>
<dbReference type="InterPro" id="IPR029030">
    <property type="entry name" value="Caspase-like_dom_sf"/>
</dbReference>
<dbReference type="AlphaFoldDB" id="A0AA51NDF3"/>
<dbReference type="InterPro" id="IPR052039">
    <property type="entry name" value="Caspase-related_regulators"/>
</dbReference>
<dbReference type="GO" id="GO:0006508">
    <property type="term" value="P:proteolysis"/>
    <property type="evidence" value="ECO:0007669"/>
    <property type="project" value="InterPro"/>
</dbReference>
<evidence type="ECO:0000256" key="1">
    <source>
        <dbReference type="SAM" id="SignalP"/>
    </source>
</evidence>
<dbReference type="Gene3D" id="3.40.50.1460">
    <property type="match status" value="1"/>
</dbReference>
<organism evidence="3 4">
    <name type="scientific">Marivirga salinarum</name>
    <dbReference type="NCBI Taxonomy" id="3059078"/>
    <lineage>
        <taxon>Bacteria</taxon>
        <taxon>Pseudomonadati</taxon>
        <taxon>Bacteroidota</taxon>
        <taxon>Cytophagia</taxon>
        <taxon>Cytophagales</taxon>
        <taxon>Marivirgaceae</taxon>
        <taxon>Marivirga</taxon>
    </lineage>
</organism>
<keyword evidence="1" id="KW-0732">Signal</keyword>
<feature type="domain" description="Peptidase C14 caspase" evidence="2">
    <location>
        <begin position="162"/>
        <end position="365"/>
    </location>
</feature>
<dbReference type="SUPFAM" id="SSF52129">
    <property type="entry name" value="Caspase-like"/>
    <property type="match status" value="1"/>
</dbReference>
<dbReference type="InterPro" id="IPR011600">
    <property type="entry name" value="Pept_C14_caspase"/>
</dbReference>
<dbReference type="PANTHER" id="PTHR22576:SF37">
    <property type="entry name" value="MUCOSA-ASSOCIATED LYMPHOID TISSUE LYMPHOMA TRANSLOCATION PROTEIN 1"/>
    <property type="match status" value="1"/>
</dbReference>
<name>A0AA51NDF3_9BACT</name>
<gene>
    <name evidence="3" type="ORF">QYS49_38795</name>
</gene>
<sequence length="399" mass="44570">MKKSVIFKYILALFIVLLHAMGGIAQAVSSKTAAIKIDESAKAGDKMVMPSISWINPNLEYTNSTENKVVFKAKVKASDGLKSVSMEAFKKKDHSKLGEKQFTITAGQKEMMLEEELFLPDGDIIFEVRATSISGGVILSQRTVLVGMDAIKDAVSIDRKDYALVFATNKYDNWSDLVNPINDGKTIAEQLKKLYGFEVEVVENPTQNEVFEKILEYNRKSYKPQDQLMIFFAGHGQFDEDFGEGYVVAKNSLANDKSKTSYISHARLRSVINNIPCEHIFLTMDVCFGGTFDPRVASSRGLESFEQDDKEMLARKLSYKTRRYLTSGGKEYVSDGIPGEHSPFAKKLLEALKSLGGSDRILTLTELNTYLERLKPAPRTGTFGDNESLSDFVFVGQEF</sequence>
<dbReference type="Pfam" id="PF00656">
    <property type="entry name" value="Peptidase_C14"/>
    <property type="match status" value="1"/>
</dbReference>
<protein>
    <submittedName>
        <fullName evidence="3">Caspase family protein</fullName>
    </submittedName>
</protein>
<accession>A0AA51NDF3</accession>
<dbReference type="PANTHER" id="PTHR22576">
    <property type="entry name" value="MUCOSA ASSOCIATED LYMPHOID TISSUE LYMPHOMA TRANSLOCATION PROTEIN 1/PARACASPASE"/>
    <property type="match status" value="1"/>
</dbReference>
<evidence type="ECO:0000313" key="3">
    <source>
        <dbReference type="EMBL" id="WMN11546.1"/>
    </source>
</evidence>
<proteinExistence type="predicted"/>
<keyword evidence="4" id="KW-1185">Reference proteome</keyword>
<dbReference type="KEGG" id="msaa:QYS49_38795"/>
<evidence type="ECO:0000313" key="4">
    <source>
        <dbReference type="Proteomes" id="UP001230496"/>
    </source>
</evidence>
<dbReference type="Proteomes" id="UP001230496">
    <property type="component" value="Chromosome"/>
</dbReference>